<keyword evidence="5" id="KW-0393">Immunoglobulin domain</keyword>
<keyword evidence="7" id="KW-1133">Transmembrane helix</keyword>
<dbReference type="SUPFAM" id="SSF48726">
    <property type="entry name" value="Immunoglobulin"/>
    <property type="match status" value="1"/>
</dbReference>
<evidence type="ECO:0000259" key="8">
    <source>
        <dbReference type="PROSITE" id="PS50835"/>
    </source>
</evidence>
<evidence type="ECO:0000256" key="4">
    <source>
        <dbReference type="ARBA" id="ARBA00023180"/>
    </source>
</evidence>
<accession>A0A9W3AYN9</accession>
<evidence type="ECO:0000256" key="2">
    <source>
        <dbReference type="ARBA" id="ARBA00023136"/>
    </source>
</evidence>
<dbReference type="GO" id="GO:0005886">
    <property type="term" value="C:plasma membrane"/>
    <property type="evidence" value="ECO:0007669"/>
    <property type="project" value="TreeGrafter"/>
</dbReference>
<evidence type="ECO:0000256" key="5">
    <source>
        <dbReference type="ARBA" id="ARBA00023319"/>
    </source>
</evidence>
<feature type="transmembrane region" description="Helical" evidence="7">
    <location>
        <begin position="952"/>
        <end position="976"/>
    </location>
</feature>
<dbReference type="InterPro" id="IPR007110">
    <property type="entry name" value="Ig-like_dom"/>
</dbReference>
<feature type="domain" description="Ig-like" evidence="8">
    <location>
        <begin position="159"/>
        <end position="257"/>
    </location>
</feature>
<gene>
    <name evidence="10" type="primary">LOC106051357</name>
</gene>
<evidence type="ECO:0000256" key="7">
    <source>
        <dbReference type="SAM" id="Phobius"/>
    </source>
</evidence>
<comment type="subcellular location">
    <subcellularLocation>
        <location evidence="1">Membrane</location>
        <topology evidence="1">Single-pass type I membrane protein</topology>
    </subcellularLocation>
</comment>
<dbReference type="GO" id="GO:0050839">
    <property type="term" value="F:cell adhesion molecule binding"/>
    <property type="evidence" value="ECO:0007669"/>
    <property type="project" value="TreeGrafter"/>
</dbReference>
<keyword evidence="4" id="KW-0325">Glycoprotein</keyword>
<dbReference type="AlphaFoldDB" id="A0A9W3AYN9"/>
<feature type="domain" description="Ig-like" evidence="8">
    <location>
        <begin position="697"/>
        <end position="817"/>
    </location>
</feature>
<dbReference type="InterPro" id="IPR036179">
    <property type="entry name" value="Ig-like_dom_sf"/>
</dbReference>
<dbReference type="GO" id="GO:0005911">
    <property type="term" value="C:cell-cell junction"/>
    <property type="evidence" value="ECO:0007669"/>
    <property type="project" value="TreeGrafter"/>
</dbReference>
<name>A0A9W3AYN9_BIOGL</name>
<evidence type="ECO:0000256" key="6">
    <source>
        <dbReference type="SAM" id="MobiDB-lite"/>
    </source>
</evidence>
<dbReference type="Proteomes" id="UP001165740">
    <property type="component" value="Chromosome 7"/>
</dbReference>
<proteinExistence type="predicted"/>
<keyword evidence="7" id="KW-0812">Transmembrane</keyword>
<keyword evidence="9" id="KW-1185">Reference proteome</keyword>
<dbReference type="InterPro" id="IPR051275">
    <property type="entry name" value="Cell_adhesion_signaling"/>
</dbReference>
<keyword evidence="2 7" id="KW-0472">Membrane</keyword>
<dbReference type="Gene3D" id="2.60.40.10">
    <property type="entry name" value="Immunoglobulins"/>
    <property type="match status" value="1"/>
</dbReference>
<dbReference type="OrthoDB" id="10322837at2759"/>
<dbReference type="PANTHER" id="PTHR11640">
    <property type="entry name" value="NEPHRIN"/>
    <property type="match status" value="1"/>
</dbReference>
<evidence type="ECO:0000313" key="10">
    <source>
        <dbReference type="RefSeq" id="XP_055892332.1"/>
    </source>
</evidence>
<dbReference type="InterPro" id="IPR013783">
    <property type="entry name" value="Ig-like_fold"/>
</dbReference>
<sequence length="1036" mass="117160">MLGYLGLVFICLPIVTGVLLLPVVSQTEALLGDIVTLSCSLEHFEEKLNLTLRNVKELVIERSENGSDKFYSLLVYDTANKSCTHVKWQVAVDLFSESVEHPKESCSTEQPLGKDRMFFQALHPVGLCSDRGYYRCRAVDDGRLILTPAYFLEVYKEKPKLKAYTVQTWRMSNQKCFFQNFTCVVHGSKTLNITWKYQGNVTDSLYKQRIISVSEDFCTQFEHTLQVTTRRRKSDQWPACEVQFNDAVIYARNKELDPSGKEIHSVINQSEAFFGDPFVLLCSLQQFNISSKYASIQGLSLEKCNSTTDEACDLIAVNKPYEKTCEVLHFRFRKCEVEYHNSGHVHECSNSAEYLKSEQLIISILVNNPPATCADSGLYRCVAELEDGTRVMSSLYSLKVYARPMVVKFDLLDVPNSVDDSFVCIAHGNEDLDIRWSNLTQLNAKIETTLIQTVDQDCQSFRYTSVAQTKNATKTGVFPVCEVFFQCQFYEKIEKPMDLENNLVNSTLVSEGQPLVIDCSTKYFNFKDEKVEYLLLSMHVDMKMKPLATYFFHNSSIHQHDVTGLYNYTKSSILGHVHIYLRTTAVLCPETRRYSCSAITHTVGVYAGFEQQLNYTKVVSVFVISRDKPVISNANRSTSLATTFKCSFQGPDNIIVLWEDSRPQTLSKVKSRNPDQECQERFLYETKITVQGSKAPPQCNVLALGILYETHHIIDPVIALEVIEGESFTLTCTNVALNVDVNNVETISIFKEKDSSFLKWLSTYNVRTNQLYKSDEHSQLVVNKSGVVGISTNVTKVTCSDWGHYRCMATLKNMELIEVWELITIVAKVQTPSIKVAGCHSRGECFIDFMDNAHLTCEYTGPFAEEVEWFFSEDNVHFVPIDKYLGLKKTVSVVSKLNSTNDCILYRHDHTLIIYSFTKFGIFLCRVKGYFQLRIALDLSSPGFKEEMVLKFSYSTLGAGLTVFVIVVVGIVLFLYKKADYRTETNNIKIIEDSSSASITVSSPVDHMGSKNFSNKSPSVSPSPASVSAPPVDSHV</sequence>
<feature type="region of interest" description="Disordered" evidence="6">
    <location>
        <begin position="1008"/>
        <end position="1036"/>
    </location>
</feature>
<keyword evidence="3" id="KW-1015">Disulfide bond</keyword>
<evidence type="ECO:0000313" key="9">
    <source>
        <dbReference type="Proteomes" id="UP001165740"/>
    </source>
</evidence>
<feature type="compositionally biased region" description="Low complexity" evidence="6">
    <location>
        <begin position="1017"/>
        <end position="1036"/>
    </location>
</feature>
<protein>
    <submittedName>
        <fullName evidence="10">Uncharacterized protein LOC106051357 isoform X1</fullName>
    </submittedName>
</protein>
<dbReference type="GO" id="GO:0098609">
    <property type="term" value="P:cell-cell adhesion"/>
    <property type="evidence" value="ECO:0007669"/>
    <property type="project" value="TreeGrafter"/>
</dbReference>
<reference evidence="10" key="1">
    <citation type="submission" date="2025-08" db="UniProtKB">
        <authorList>
            <consortium name="RefSeq"/>
        </authorList>
    </citation>
    <scope>IDENTIFICATION</scope>
</reference>
<dbReference type="RefSeq" id="XP_055892332.1">
    <property type="nucleotide sequence ID" value="XM_056036357.1"/>
</dbReference>
<evidence type="ECO:0000256" key="1">
    <source>
        <dbReference type="ARBA" id="ARBA00004479"/>
    </source>
</evidence>
<dbReference type="PANTHER" id="PTHR11640:SF164">
    <property type="entry name" value="MAM DOMAIN-CONTAINING GLYCOSYLPHOSPHATIDYLINOSITOL ANCHOR PROTEIN 1"/>
    <property type="match status" value="1"/>
</dbReference>
<evidence type="ECO:0000256" key="3">
    <source>
        <dbReference type="ARBA" id="ARBA00023157"/>
    </source>
</evidence>
<organism evidence="9 10">
    <name type="scientific">Biomphalaria glabrata</name>
    <name type="common">Bloodfluke planorb</name>
    <name type="synonym">Freshwater snail</name>
    <dbReference type="NCBI Taxonomy" id="6526"/>
    <lineage>
        <taxon>Eukaryota</taxon>
        <taxon>Metazoa</taxon>
        <taxon>Spiralia</taxon>
        <taxon>Lophotrochozoa</taxon>
        <taxon>Mollusca</taxon>
        <taxon>Gastropoda</taxon>
        <taxon>Heterobranchia</taxon>
        <taxon>Euthyneura</taxon>
        <taxon>Panpulmonata</taxon>
        <taxon>Hygrophila</taxon>
        <taxon>Lymnaeoidea</taxon>
        <taxon>Planorbidae</taxon>
        <taxon>Biomphalaria</taxon>
    </lineage>
</organism>
<dbReference type="GeneID" id="106051357"/>
<dbReference type="PROSITE" id="PS50835">
    <property type="entry name" value="IG_LIKE"/>
    <property type="match status" value="2"/>
</dbReference>